<dbReference type="EMBL" id="AVOT02051313">
    <property type="protein sequence ID" value="MBW0546327.1"/>
    <property type="molecule type" value="Genomic_DNA"/>
</dbReference>
<gene>
    <name evidence="2" type="ORF">O181_086042</name>
</gene>
<reference evidence="2" key="1">
    <citation type="submission" date="2021-03" db="EMBL/GenBank/DDBJ databases">
        <title>Draft genome sequence of rust myrtle Austropuccinia psidii MF-1, a brazilian biotype.</title>
        <authorList>
            <person name="Quecine M.C."/>
            <person name="Pachon D.M.R."/>
            <person name="Bonatelli M.L."/>
            <person name="Correr F.H."/>
            <person name="Franceschini L.M."/>
            <person name="Leite T.F."/>
            <person name="Margarido G.R.A."/>
            <person name="Almeida C.A."/>
            <person name="Ferrarezi J.A."/>
            <person name="Labate C.A."/>
        </authorList>
    </citation>
    <scope>NUCLEOTIDE SEQUENCE</scope>
    <source>
        <strain evidence="2">MF-1</strain>
    </source>
</reference>
<feature type="region of interest" description="Disordered" evidence="1">
    <location>
        <begin position="76"/>
        <end position="107"/>
    </location>
</feature>
<accession>A0A9Q3IM56</accession>
<name>A0A9Q3IM56_9BASI</name>
<sequence length="107" mass="11772">MRENLYGGPLIEGHEPSRRGGMKCRRSRSFSGLLGGYPGTYKGPKSRLGEAEYEEGYESVEEGESDEIEVDSALVNSPEAPEAPNLDLSNQPIVSKAEPNLLKMMRK</sequence>
<comment type="caution">
    <text evidence="2">The sequence shown here is derived from an EMBL/GenBank/DDBJ whole genome shotgun (WGS) entry which is preliminary data.</text>
</comment>
<feature type="region of interest" description="Disordered" evidence="1">
    <location>
        <begin position="1"/>
        <end position="24"/>
    </location>
</feature>
<dbReference type="AlphaFoldDB" id="A0A9Q3IM56"/>
<organism evidence="2 3">
    <name type="scientific">Austropuccinia psidii MF-1</name>
    <dbReference type="NCBI Taxonomy" id="1389203"/>
    <lineage>
        <taxon>Eukaryota</taxon>
        <taxon>Fungi</taxon>
        <taxon>Dikarya</taxon>
        <taxon>Basidiomycota</taxon>
        <taxon>Pucciniomycotina</taxon>
        <taxon>Pucciniomycetes</taxon>
        <taxon>Pucciniales</taxon>
        <taxon>Sphaerophragmiaceae</taxon>
        <taxon>Austropuccinia</taxon>
    </lineage>
</organism>
<protein>
    <submittedName>
        <fullName evidence="2">Uncharacterized protein</fullName>
    </submittedName>
</protein>
<dbReference type="Proteomes" id="UP000765509">
    <property type="component" value="Unassembled WGS sequence"/>
</dbReference>
<keyword evidence="3" id="KW-1185">Reference proteome</keyword>
<evidence type="ECO:0000256" key="1">
    <source>
        <dbReference type="SAM" id="MobiDB-lite"/>
    </source>
</evidence>
<evidence type="ECO:0000313" key="3">
    <source>
        <dbReference type="Proteomes" id="UP000765509"/>
    </source>
</evidence>
<proteinExistence type="predicted"/>
<evidence type="ECO:0000313" key="2">
    <source>
        <dbReference type="EMBL" id="MBW0546327.1"/>
    </source>
</evidence>